<keyword evidence="3" id="KW-0732">Signal</keyword>
<sequence>MKKAGMAAATLIVAFAGAAGAAELSPSMEPEQQESGKINGLPDQANAPDWVPAWERAGAPSVTLQEGPARRVQMDPHVLDRLDKDLEAGIENGFFPGAVVLAAREGTIVKHEAYGEALRYDADGNVLSEAERIAAETDTIYDFASLTKTFTSTAAVQLIEAGALSLDDSVTDYIPEMEESFTVRQLLTHTSGLPAWIPLAFLDDEEARWQAIYDTAPQMDPGEAYIYSDLNMILLGQIIEEVSGLTLDTYMEEEIFEPLGMDDTMFNPAADLQERIAATELQPALNRGLVWGSVHDENAYSLGGAVGHAGLFGTTSDLAVFLQTLLNGGVYDGERILEADTVKEMLTDQIGGVSGLGQGLGFNLNREWFMGELAPTAAGHTGFTGTSFVIDPETNTMAILLTNRVHPTRDAGSINPWRLDLVNTVTDSINAHPANRKGGK</sequence>
<evidence type="ECO:0000256" key="1">
    <source>
        <dbReference type="ARBA" id="ARBA00022801"/>
    </source>
</evidence>
<organism evidence="5 6">
    <name type="scientific">Alkalicoccus halolimnae</name>
    <dbReference type="NCBI Taxonomy" id="1667239"/>
    <lineage>
        <taxon>Bacteria</taxon>
        <taxon>Bacillati</taxon>
        <taxon>Bacillota</taxon>
        <taxon>Bacilli</taxon>
        <taxon>Bacillales</taxon>
        <taxon>Bacillaceae</taxon>
        <taxon>Alkalicoccus</taxon>
    </lineage>
</organism>
<dbReference type="RefSeq" id="WP_147803629.1">
    <property type="nucleotide sequence ID" value="NZ_CP144914.1"/>
</dbReference>
<dbReference type="KEGG" id="ahal:FTX54_015130"/>
<dbReference type="PANTHER" id="PTHR43283:SF11">
    <property type="entry name" value="BETA-LACTAMASE-RELATED DOMAIN-CONTAINING PROTEIN"/>
    <property type="match status" value="1"/>
</dbReference>
<dbReference type="Pfam" id="PF00144">
    <property type="entry name" value="Beta-lactamase"/>
    <property type="match status" value="1"/>
</dbReference>
<proteinExistence type="predicted"/>
<feature type="signal peptide" evidence="3">
    <location>
        <begin position="1"/>
        <end position="21"/>
    </location>
</feature>
<name>A0A5C7FJ67_9BACI</name>
<evidence type="ECO:0000259" key="4">
    <source>
        <dbReference type="Pfam" id="PF00144"/>
    </source>
</evidence>
<keyword evidence="6" id="KW-1185">Reference proteome</keyword>
<dbReference type="GO" id="GO:0016787">
    <property type="term" value="F:hydrolase activity"/>
    <property type="evidence" value="ECO:0007669"/>
    <property type="project" value="UniProtKB-KW"/>
</dbReference>
<accession>A0A5C7FJ67</accession>
<reference evidence="5 6" key="1">
    <citation type="submission" date="2024-01" db="EMBL/GenBank/DDBJ databases">
        <title>Complete Genome Sequence of Alkalicoccus halolimnae BZ-SZ-XJ29T, a Moderately Halophilic Bacterium Isolated from a Salt Lake.</title>
        <authorList>
            <person name="Zhao B."/>
        </authorList>
    </citation>
    <scope>NUCLEOTIDE SEQUENCE [LARGE SCALE GENOMIC DNA]</scope>
    <source>
        <strain evidence="5 6">BZ-SZ-XJ29</strain>
    </source>
</reference>
<dbReference type="EMBL" id="CP144914">
    <property type="protein sequence ID" value="WWD79708.1"/>
    <property type="molecule type" value="Genomic_DNA"/>
</dbReference>
<dbReference type="AlphaFoldDB" id="A0A5C7FJ67"/>
<feature type="chain" id="PRO_5044096861" evidence="3">
    <location>
        <begin position="22"/>
        <end position="440"/>
    </location>
</feature>
<evidence type="ECO:0000256" key="3">
    <source>
        <dbReference type="SAM" id="SignalP"/>
    </source>
</evidence>
<keyword evidence="1 5" id="KW-0378">Hydrolase</keyword>
<feature type="domain" description="Beta-lactamase-related" evidence="4">
    <location>
        <begin position="83"/>
        <end position="420"/>
    </location>
</feature>
<gene>
    <name evidence="5" type="ORF">FTX54_015130</name>
</gene>
<dbReference type="OrthoDB" id="9770183at2"/>
<dbReference type="Gene3D" id="3.40.710.10">
    <property type="entry name" value="DD-peptidase/beta-lactamase superfamily"/>
    <property type="match status" value="1"/>
</dbReference>
<dbReference type="SUPFAM" id="SSF56601">
    <property type="entry name" value="beta-lactamase/transpeptidase-like"/>
    <property type="match status" value="1"/>
</dbReference>
<feature type="region of interest" description="Disordered" evidence="2">
    <location>
        <begin position="24"/>
        <end position="47"/>
    </location>
</feature>
<dbReference type="InterPro" id="IPR001466">
    <property type="entry name" value="Beta-lactam-related"/>
</dbReference>
<dbReference type="Proteomes" id="UP000321816">
    <property type="component" value="Chromosome"/>
</dbReference>
<evidence type="ECO:0000313" key="5">
    <source>
        <dbReference type="EMBL" id="WWD79708.1"/>
    </source>
</evidence>
<protein>
    <submittedName>
        <fullName evidence="5">Serine hydrolase</fullName>
    </submittedName>
</protein>
<dbReference type="InterPro" id="IPR050789">
    <property type="entry name" value="Diverse_Enzym_Activities"/>
</dbReference>
<dbReference type="InterPro" id="IPR012338">
    <property type="entry name" value="Beta-lactam/transpept-like"/>
</dbReference>
<evidence type="ECO:0000256" key="2">
    <source>
        <dbReference type="SAM" id="MobiDB-lite"/>
    </source>
</evidence>
<evidence type="ECO:0000313" key="6">
    <source>
        <dbReference type="Proteomes" id="UP000321816"/>
    </source>
</evidence>
<dbReference type="PANTHER" id="PTHR43283">
    <property type="entry name" value="BETA-LACTAMASE-RELATED"/>
    <property type="match status" value="1"/>
</dbReference>